<feature type="region of interest" description="Disordered" evidence="1">
    <location>
        <begin position="1"/>
        <end position="29"/>
    </location>
</feature>
<evidence type="ECO:0000313" key="2">
    <source>
        <dbReference type="EMBL" id="GAI24106.1"/>
    </source>
</evidence>
<organism evidence="2">
    <name type="scientific">marine sediment metagenome</name>
    <dbReference type="NCBI Taxonomy" id="412755"/>
    <lineage>
        <taxon>unclassified sequences</taxon>
        <taxon>metagenomes</taxon>
        <taxon>ecological metagenomes</taxon>
    </lineage>
</organism>
<feature type="compositionally biased region" description="Low complexity" evidence="1">
    <location>
        <begin position="1"/>
        <end position="18"/>
    </location>
</feature>
<evidence type="ECO:0000256" key="1">
    <source>
        <dbReference type="SAM" id="MobiDB-lite"/>
    </source>
</evidence>
<proteinExistence type="predicted"/>
<accession>X1N1H5</accession>
<comment type="caution">
    <text evidence="2">The sequence shown here is derived from an EMBL/GenBank/DDBJ whole genome shotgun (WGS) entry which is preliminary data.</text>
</comment>
<reference evidence="2" key="1">
    <citation type="journal article" date="2014" name="Front. Microbiol.">
        <title>High frequency of phylogenetically diverse reductive dehalogenase-homologous genes in deep subseafloor sedimentary metagenomes.</title>
        <authorList>
            <person name="Kawai M."/>
            <person name="Futagami T."/>
            <person name="Toyoda A."/>
            <person name="Takaki Y."/>
            <person name="Nishi S."/>
            <person name="Hori S."/>
            <person name="Arai W."/>
            <person name="Tsubouchi T."/>
            <person name="Morono Y."/>
            <person name="Uchiyama I."/>
            <person name="Ito T."/>
            <person name="Fujiyama A."/>
            <person name="Inagaki F."/>
            <person name="Takami H."/>
        </authorList>
    </citation>
    <scope>NUCLEOTIDE SEQUENCE</scope>
    <source>
        <strain evidence="2">Expedition CK06-06</strain>
    </source>
</reference>
<sequence>LEVERGQLQQPDGLLQLRGQREMLTGPQF</sequence>
<gene>
    <name evidence="2" type="ORF">S06H3_37510</name>
</gene>
<protein>
    <submittedName>
        <fullName evidence="2">Uncharacterized protein</fullName>
    </submittedName>
</protein>
<feature type="non-terminal residue" evidence="2">
    <location>
        <position position="1"/>
    </location>
</feature>
<name>X1N1H5_9ZZZZ</name>
<dbReference type="AlphaFoldDB" id="X1N1H5"/>
<dbReference type="EMBL" id="BARV01022794">
    <property type="protein sequence ID" value="GAI24106.1"/>
    <property type="molecule type" value="Genomic_DNA"/>
</dbReference>